<dbReference type="Pfam" id="PF13456">
    <property type="entry name" value="RVT_3"/>
    <property type="match status" value="1"/>
</dbReference>
<organism evidence="10 11">
    <name type="scientific">Senna tora</name>
    <dbReference type="NCBI Taxonomy" id="362788"/>
    <lineage>
        <taxon>Eukaryota</taxon>
        <taxon>Viridiplantae</taxon>
        <taxon>Streptophyta</taxon>
        <taxon>Embryophyta</taxon>
        <taxon>Tracheophyta</taxon>
        <taxon>Spermatophyta</taxon>
        <taxon>Magnoliopsida</taxon>
        <taxon>eudicotyledons</taxon>
        <taxon>Gunneridae</taxon>
        <taxon>Pentapetalae</taxon>
        <taxon>rosids</taxon>
        <taxon>fabids</taxon>
        <taxon>Fabales</taxon>
        <taxon>Fabaceae</taxon>
        <taxon>Caesalpinioideae</taxon>
        <taxon>Cassia clade</taxon>
        <taxon>Senna</taxon>
    </lineage>
</organism>
<keyword evidence="8" id="KW-0694">RNA-binding</keyword>
<dbReference type="InterPro" id="IPR036389">
    <property type="entry name" value="RNase_III_sf"/>
</dbReference>
<evidence type="ECO:0000313" key="11">
    <source>
        <dbReference type="Proteomes" id="UP000634136"/>
    </source>
</evidence>
<comment type="cofactor">
    <cofactor evidence="2">
        <name>Mg(2+)</name>
        <dbReference type="ChEBI" id="CHEBI:18420"/>
    </cofactor>
</comment>
<gene>
    <name evidence="10" type="ORF">G2W53_029341</name>
</gene>
<evidence type="ECO:0000259" key="9">
    <source>
        <dbReference type="PROSITE" id="PS50142"/>
    </source>
</evidence>
<dbReference type="PROSITE" id="PS50142">
    <property type="entry name" value="RNASE_3_2"/>
    <property type="match status" value="1"/>
</dbReference>
<dbReference type="GO" id="GO:0004523">
    <property type="term" value="F:RNA-DNA hybrid ribonuclease activity"/>
    <property type="evidence" value="ECO:0007669"/>
    <property type="project" value="InterPro"/>
</dbReference>
<dbReference type="Pfam" id="PF00636">
    <property type="entry name" value="Ribonuclease_3"/>
    <property type="match status" value="1"/>
</dbReference>
<dbReference type="GO" id="GO:0003723">
    <property type="term" value="F:RNA binding"/>
    <property type="evidence" value="ECO:0007669"/>
    <property type="project" value="UniProtKB-KW"/>
</dbReference>
<evidence type="ECO:0000256" key="1">
    <source>
        <dbReference type="ARBA" id="ARBA00001936"/>
    </source>
</evidence>
<evidence type="ECO:0000313" key="10">
    <source>
        <dbReference type="EMBL" id="KAF7815372.1"/>
    </source>
</evidence>
<evidence type="ECO:0000256" key="4">
    <source>
        <dbReference type="ARBA" id="ARBA00022723"/>
    </source>
</evidence>
<dbReference type="GO" id="GO:0005634">
    <property type="term" value="C:nucleus"/>
    <property type="evidence" value="ECO:0007669"/>
    <property type="project" value="TreeGrafter"/>
</dbReference>
<dbReference type="Gene3D" id="1.10.1520.10">
    <property type="entry name" value="Ribonuclease III domain"/>
    <property type="match status" value="1"/>
</dbReference>
<keyword evidence="11" id="KW-1185">Reference proteome</keyword>
<proteinExistence type="predicted"/>
<dbReference type="PANTHER" id="PTHR14950:SF54">
    <property type="entry name" value="RNASE II-LIKE 1"/>
    <property type="match status" value="1"/>
</dbReference>
<dbReference type="InterPro" id="IPR012337">
    <property type="entry name" value="RNaseH-like_sf"/>
</dbReference>
<dbReference type="CDD" id="cd06222">
    <property type="entry name" value="RNase_H_like"/>
    <property type="match status" value="1"/>
</dbReference>
<evidence type="ECO:0000256" key="3">
    <source>
        <dbReference type="ARBA" id="ARBA00022722"/>
    </source>
</evidence>
<reference evidence="10" key="1">
    <citation type="submission" date="2020-09" db="EMBL/GenBank/DDBJ databases">
        <title>Genome-Enabled Discovery of Anthraquinone Biosynthesis in Senna tora.</title>
        <authorList>
            <person name="Kang S.-H."/>
            <person name="Pandey R.P."/>
            <person name="Lee C.-M."/>
            <person name="Sim J.-S."/>
            <person name="Jeong J.-T."/>
            <person name="Choi B.-S."/>
            <person name="Jung M."/>
            <person name="Ginzburg D."/>
            <person name="Zhao K."/>
            <person name="Won S.Y."/>
            <person name="Oh T.-J."/>
            <person name="Yu Y."/>
            <person name="Kim N.-H."/>
            <person name="Lee O.R."/>
            <person name="Lee T.-H."/>
            <person name="Bashyal P."/>
            <person name="Kim T.-S."/>
            <person name="Lee W.-H."/>
            <person name="Kawkins C."/>
            <person name="Kim C.-K."/>
            <person name="Kim J.S."/>
            <person name="Ahn B.O."/>
            <person name="Rhee S.Y."/>
            <person name="Sohng J.K."/>
        </authorList>
    </citation>
    <scope>NUCLEOTIDE SEQUENCE</scope>
    <source>
        <tissue evidence="10">Leaf</tissue>
    </source>
</reference>
<dbReference type="GO" id="GO:0005737">
    <property type="term" value="C:cytoplasm"/>
    <property type="evidence" value="ECO:0007669"/>
    <property type="project" value="TreeGrafter"/>
</dbReference>
<name>A0A834T7H0_9FABA</name>
<keyword evidence="5" id="KW-0255">Endonuclease</keyword>
<evidence type="ECO:0000256" key="5">
    <source>
        <dbReference type="ARBA" id="ARBA00022759"/>
    </source>
</evidence>
<dbReference type="OrthoDB" id="416741at2759"/>
<dbReference type="SMART" id="SM00535">
    <property type="entry name" value="RIBOc"/>
    <property type="match status" value="1"/>
</dbReference>
<dbReference type="GO" id="GO:0030422">
    <property type="term" value="P:siRNA processing"/>
    <property type="evidence" value="ECO:0007669"/>
    <property type="project" value="TreeGrafter"/>
</dbReference>
<evidence type="ECO:0000256" key="8">
    <source>
        <dbReference type="ARBA" id="ARBA00022884"/>
    </source>
</evidence>
<accession>A0A834T7H0</accession>
<dbReference type="SUPFAM" id="SSF53098">
    <property type="entry name" value="Ribonuclease H-like"/>
    <property type="match status" value="1"/>
</dbReference>
<dbReference type="Gene3D" id="3.30.160.20">
    <property type="match status" value="1"/>
</dbReference>
<protein>
    <submittedName>
        <fullName evidence="10">Ribonuclease 3-like protein 3</fullName>
    </submittedName>
</protein>
<comment type="caution">
    <text evidence="10">The sequence shown here is derived from an EMBL/GenBank/DDBJ whole genome shotgun (WGS) entry which is preliminary data.</text>
</comment>
<comment type="cofactor">
    <cofactor evidence="1">
        <name>Mn(2+)</name>
        <dbReference type="ChEBI" id="CHEBI:29035"/>
    </cofactor>
</comment>
<feature type="domain" description="RNase III" evidence="9">
    <location>
        <begin position="39"/>
        <end position="189"/>
    </location>
</feature>
<dbReference type="GO" id="GO:0046872">
    <property type="term" value="F:metal ion binding"/>
    <property type="evidence" value="ECO:0007669"/>
    <property type="project" value="UniProtKB-KW"/>
</dbReference>
<dbReference type="Proteomes" id="UP000634136">
    <property type="component" value="Unassembled WGS sequence"/>
</dbReference>
<dbReference type="AlphaFoldDB" id="A0A834T7H0"/>
<evidence type="ECO:0000256" key="7">
    <source>
        <dbReference type="ARBA" id="ARBA00022842"/>
    </source>
</evidence>
<dbReference type="GO" id="GO:0004525">
    <property type="term" value="F:ribonuclease III activity"/>
    <property type="evidence" value="ECO:0007669"/>
    <property type="project" value="InterPro"/>
</dbReference>
<dbReference type="InterPro" id="IPR036397">
    <property type="entry name" value="RNaseH_sf"/>
</dbReference>
<evidence type="ECO:0000256" key="6">
    <source>
        <dbReference type="ARBA" id="ARBA00022801"/>
    </source>
</evidence>
<keyword evidence="6" id="KW-0378">Hydrolase</keyword>
<sequence length="506" mass="57291">MEGHEQEALKIKAASAEGGFYYTPTTTKATMNNNIPPSLHEVEEILGYSFKNKRLLEEAFTHHSSYCYNNNNKESEKCFSSKRLAYVGDAVLNLLVTKEQFFSYPNLSPGRLTRLRASNVDTEKLARVAIRHEFHRYLRHKKPLLEHQIGKFRKGALEYPLHSNGLIEVPKALADIVESTIGALYIDSDSNIDSVWKIFRSLLEPIIDPDTLKTHPVTELYEVCQKMNWKVQFVDLWNQKMAFYVLIDNHLVGRGIYGTKKEVAYNRAAQDALDKIRSLFNNKDVWKKVWNVNVPPKVKCFVWRATGGTVPMCHTLNNKVHEVNDVQRDLCPTNPEGVVEANWKAPGFMVYKINVSAAINDDNVGGVGCVVRDYKGRCLAALAKKFDHAGDIEYLEAEAFLMGLDLAKGLRVEKLVVEGDAKTVVDLVTKQSSNIFGIGLIVEEIRMARDKFQVCNIEWTPRGANGVADVLANFAFEVGNVQVWLEDYPPVIADILYKEQLLFFEV</sequence>
<dbReference type="InterPro" id="IPR002156">
    <property type="entry name" value="RNaseH_domain"/>
</dbReference>
<dbReference type="FunFam" id="1.10.1520.10:FF:000004">
    <property type="entry name" value="Endoribonuclease dicer-like 1"/>
    <property type="match status" value="1"/>
</dbReference>
<keyword evidence="3" id="KW-0540">Nuclease</keyword>
<dbReference type="InterPro" id="IPR044730">
    <property type="entry name" value="RNase_H-like_dom_plant"/>
</dbReference>
<dbReference type="SUPFAM" id="SSF69065">
    <property type="entry name" value="RNase III domain-like"/>
    <property type="match status" value="1"/>
</dbReference>
<dbReference type="InterPro" id="IPR000999">
    <property type="entry name" value="RNase_III_dom"/>
</dbReference>
<keyword evidence="4" id="KW-0479">Metal-binding</keyword>
<evidence type="ECO:0000256" key="2">
    <source>
        <dbReference type="ARBA" id="ARBA00001946"/>
    </source>
</evidence>
<dbReference type="SUPFAM" id="SSF54768">
    <property type="entry name" value="dsRNA-binding domain-like"/>
    <property type="match status" value="1"/>
</dbReference>
<keyword evidence="7" id="KW-0460">Magnesium</keyword>
<dbReference type="PANTHER" id="PTHR14950">
    <property type="entry name" value="DICER-RELATED"/>
    <property type="match status" value="1"/>
</dbReference>
<dbReference type="Gene3D" id="3.30.420.10">
    <property type="entry name" value="Ribonuclease H-like superfamily/Ribonuclease H"/>
    <property type="match status" value="1"/>
</dbReference>
<dbReference type="EMBL" id="JAAIUW010000009">
    <property type="protein sequence ID" value="KAF7815372.1"/>
    <property type="molecule type" value="Genomic_DNA"/>
</dbReference>
<dbReference type="CDD" id="cd00593">
    <property type="entry name" value="RIBOc"/>
    <property type="match status" value="1"/>
</dbReference>